<dbReference type="InterPro" id="IPR003709">
    <property type="entry name" value="VanY-like_core_dom"/>
</dbReference>
<dbReference type="PANTHER" id="PTHR34385">
    <property type="entry name" value="D-ALANYL-D-ALANINE CARBOXYPEPTIDASE"/>
    <property type="match status" value="1"/>
</dbReference>
<dbReference type="SUPFAM" id="SSF55166">
    <property type="entry name" value="Hedgehog/DD-peptidase"/>
    <property type="match status" value="1"/>
</dbReference>
<feature type="domain" description="D-alanyl-D-alanine carboxypeptidase-like core" evidence="1">
    <location>
        <begin position="69"/>
        <end position="169"/>
    </location>
</feature>
<reference evidence="3" key="1">
    <citation type="journal article" date="2019" name="Int. J. Syst. Evol. Microbiol.">
        <title>The Global Catalogue of Microorganisms (GCM) 10K type strain sequencing project: providing services to taxonomists for standard genome sequencing and annotation.</title>
        <authorList>
            <consortium name="The Broad Institute Genomics Platform"/>
            <consortium name="The Broad Institute Genome Sequencing Center for Infectious Disease"/>
            <person name="Wu L."/>
            <person name="Ma J."/>
        </authorList>
    </citation>
    <scope>NUCLEOTIDE SEQUENCE [LARGE SCALE GENOMIC DNA]</scope>
    <source>
        <strain evidence="3">CGMCC 4.7204</strain>
    </source>
</reference>
<gene>
    <name evidence="2" type="ORF">ACFOW8_26365</name>
</gene>
<proteinExistence type="predicted"/>
<evidence type="ECO:0000259" key="1">
    <source>
        <dbReference type="Pfam" id="PF02557"/>
    </source>
</evidence>
<protein>
    <submittedName>
        <fullName evidence="2">M15 family metallopeptidase</fullName>
    </submittedName>
</protein>
<organism evidence="2 3">
    <name type="scientific">Nocardia rhizosphaerae</name>
    <dbReference type="NCBI Taxonomy" id="1691571"/>
    <lineage>
        <taxon>Bacteria</taxon>
        <taxon>Bacillati</taxon>
        <taxon>Actinomycetota</taxon>
        <taxon>Actinomycetes</taxon>
        <taxon>Mycobacteriales</taxon>
        <taxon>Nocardiaceae</taxon>
        <taxon>Nocardia</taxon>
    </lineage>
</organism>
<dbReference type="Gene3D" id="3.30.1380.10">
    <property type="match status" value="1"/>
</dbReference>
<dbReference type="InterPro" id="IPR009045">
    <property type="entry name" value="Zn_M74/Hedgehog-like"/>
</dbReference>
<keyword evidence="3" id="KW-1185">Reference proteome</keyword>
<dbReference type="PANTHER" id="PTHR34385:SF1">
    <property type="entry name" value="PEPTIDOGLYCAN L-ALANYL-D-GLUTAMATE ENDOPEPTIDASE CWLK"/>
    <property type="match status" value="1"/>
</dbReference>
<name>A0ABV8LDQ2_9NOCA</name>
<dbReference type="InterPro" id="IPR052179">
    <property type="entry name" value="DD-CPase-like"/>
</dbReference>
<evidence type="ECO:0000313" key="3">
    <source>
        <dbReference type="Proteomes" id="UP001595767"/>
    </source>
</evidence>
<accession>A0ABV8LDQ2</accession>
<comment type="caution">
    <text evidence="2">The sequence shown here is derived from an EMBL/GenBank/DDBJ whole genome shotgun (WGS) entry which is preliminary data.</text>
</comment>
<evidence type="ECO:0000313" key="2">
    <source>
        <dbReference type="EMBL" id="MFC4128457.1"/>
    </source>
</evidence>
<dbReference type="RefSeq" id="WP_378554223.1">
    <property type="nucleotide sequence ID" value="NZ_JBHSBA010000015.1"/>
</dbReference>
<dbReference type="CDD" id="cd14846">
    <property type="entry name" value="Peptidase_M15_like"/>
    <property type="match status" value="1"/>
</dbReference>
<sequence>MSTSQPASPVRAGVRPAALLALAGLAVAVIAVQYARTSSTSSAGLAPPGDPAAPAAAILDDTDPSVANLDAALRAALGRATGAAADDGVELVVNSGWRSAREQERLLRAAIERYGSRAEAARWVAGPTTSAHVTGDAVDIGPPPGAAWLSAHGAAYGLCQIYANEPWHFELRPDAVATGCPPRYADPTEDPRMRR</sequence>
<dbReference type="EMBL" id="JBHSBA010000015">
    <property type="protein sequence ID" value="MFC4128457.1"/>
    <property type="molecule type" value="Genomic_DNA"/>
</dbReference>
<dbReference type="Proteomes" id="UP001595767">
    <property type="component" value="Unassembled WGS sequence"/>
</dbReference>
<dbReference type="Pfam" id="PF02557">
    <property type="entry name" value="VanY"/>
    <property type="match status" value="1"/>
</dbReference>